<evidence type="ECO:0000256" key="1">
    <source>
        <dbReference type="ARBA" id="ARBA00022884"/>
    </source>
</evidence>
<accession>R7YW26</accession>
<reference evidence="6" key="1">
    <citation type="submission" date="2012-06" db="EMBL/GenBank/DDBJ databases">
        <title>The genome sequence of Coniosporium apollinis CBS 100218.</title>
        <authorList>
            <consortium name="The Broad Institute Genome Sequencing Platform"/>
            <person name="Cuomo C."/>
            <person name="Gorbushina A."/>
            <person name="Noack S."/>
            <person name="Walker B."/>
            <person name="Young S.K."/>
            <person name="Zeng Q."/>
            <person name="Gargeya S."/>
            <person name="Fitzgerald M."/>
            <person name="Haas B."/>
            <person name="Abouelleil A."/>
            <person name="Alvarado L."/>
            <person name="Arachchi H.M."/>
            <person name="Berlin A.M."/>
            <person name="Chapman S.B."/>
            <person name="Goldberg J."/>
            <person name="Griggs A."/>
            <person name="Gujja S."/>
            <person name="Hansen M."/>
            <person name="Howarth C."/>
            <person name="Imamovic A."/>
            <person name="Larimer J."/>
            <person name="McCowan C."/>
            <person name="Montmayeur A."/>
            <person name="Murphy C."/>
            <person name="Neiman D."/>
            <person name="Pearson M."/>
            <person name="Priest M."/>
            <person name="Roberts A."/>
            <person name="Saif S."/>
            <person name="Shea T."/>
            <person name="Sisk P."/>
            <person name="Sykes S."/>
            <person name="Wortman J."/>
            <person name="Nusbaum C."/>
            <person name="Birren B."/>
        </authorList>
    </citation>
    <scope>NUCLEOTIDE SEQUENCE [LARGE SCALE GENOMIC DNA]</scope>
    <source>
        <strain evidence="6">CBS 100218</strain>
    </source>
</reference>
<evidence type="ECO:0000313" key="5">
    <source>
        <dbReference type="EMBL" id="EON65886.1"/>
    </source>
</evidence>
<keyword evidence="6" id="KW-1185">Reference proteome</keyword>
<dbReference type="HOGENOM" id="CLU_399555_0_0_1"/>
<dbReference type="PANTHER" id="PTHR23189">
    <property type="entry name" value="RNA RECOGNITION MOTIF-CONTAINING"/>
    <property type="match status" value="1"/>
</dbReference>
<protein>
    <recommendedName>
        <fullName evidence="4">RRM domain-containing protein</fullName>
    </recommendedName>
</protein>
<dbReference type="EMBL" id="JH767577">
    <property type="protein sequence ID" value="EON65886.1"/>
    <property type="molecule type" value="Genomic_DNA"/>
</dbReference>
<gene>
    <name evidence="5" type="ORF">W97_05128</name>
</gene>
<dbReference type="AlphaFoldDB" id="R7YW26"/>
<dbReference type="OrthoDB" id="417481at2759"/>
<evidence type="ECO:0000259" key="4">
    <source>
        <dbReference type="PROSITE" id="PS50102"/>
    </source>
</evidence>
<dbReference type="Proteomes" id="UP000016924">
    <property type="component" value="Unassembled WGS sequence"/>
</dbReference>
<evidence type="ECO:0000256" key="3">
    <source>
        <dbReference type="SAM" id="MobiDB-lite"/>
    </source>
</evidence>
<dbReference type="Pfam" id="PF04059">
    <property type="entry name" value="RRM_2"/>
    <property type="match status" value="1"/>
</dbReference>
<dbReference type="STRING" id="1168221.R7YW26"/>
<feature type="domain" description="RRM" evidence="4">
    <location>
        <begin position="409"/>
        <end position="493"/>
    </location>
</feature>
<dbReference type="InterPro" id="IPR035979">
    <property type="entry name" value="RBD_domain_sf"/>
</dbReference>
<feature type="compositionally biased region" description="Polar residues" evidence="3">
    <location>
        <begin position="131"/>
        <end position="166"/>
    </location>
</feature>
<keyword evidence="1 2" id="KW-0694">RNA-binding</keyword>
<dbReference type="Gene3D" id="3.30.70.330">
    <property type="match status" value="1"/>
</dbReference>
<feature type="region of interest" description="Disordered" evidence="3">
    <location>
        <begin position="119"/>
        <end position="166"/>
    </location>
</feature>
<dbReference type="RefSeq" id="XP_007781203.1">
    <property type="nucleotide sequence ID" value="XM_007783013.1"/>
</dbReference>
<dbReference type="InterPro" id="IPR000504">
    <property type="entry name" value="RRM_dom"/>
</dbReference>
<dbReference type="InterPro" id="IPR012677">
    <property type="entry name" value="Nucleotide-bd_a/b_plait_sf"/>
</dbReference>
<feature type="region of interest" description="Disordered" evidence="3">
    <location>
        <begin position="559"/>
        <end position="612"/>
    </location>
</feature>
<dbReference type="PROSITE" id="PS50102">
    <property type="entry name" value="RRM"/>
    <property type="match status" value="1"/>
</dbReference>
<proteinExistence type="predicted"/>
<evidence type="ECO:0000313" key="6">
    <source>
        <dbReference type="Proteomes" id="UP000016924"/>
    </source>
</evidence>
<evidence type="ECO:0000256" key="2">
    <source>
        <dbReference type="PROSITE-ProRule" id="PRU00176"/>
    </source>
</evidence>
<feature type="region of interest" description="Disordered" evidence="3">
    <location>
        <begin position="1"/>
        <end position="23"/>
    </location>
</feature>
<dbReference type="GO" id="GO:0003723">
    <property type="term" value="F:RNA binding"/>
    <property type="evidence" value="ECO:0007669"/>
    <property type="project" value="UniProtKB-UniRule"/>
</dbReference>
<sequence>MATHSSPYSAQTNGSYTDFSPTTNATAFSPEIVRGTAGQGFKGPPQFAGTNNHHGAVVQHGNCNNSYDPFHSSRPPSYDSIVPNKGLSASANAFRPTSSQPAAPVSYLTKDSVPDDYGFVQFNRNHGHSSRPVTSGSSGAIGSRPATSGTSANVGSRPTSSSTNGLVQGLTTSTHFGGNVKISRYVKITVSKQELSSGQAEMLLKQRPSFKSCINIVKRVLIQGELYFAFDTISSAQEAADDVALIRGGEWLIEFITLRDFSLVSLNRPDCIDELEGQVILWAHGPFEVVQNEFLRIQQMLYDRAASYGKVLGRIPLASDIPNHWEQEVLGKGLLVEFDSLSDGKRFFNAHKDAIYDGCLWIAAELPGGPRPLVRHAAPRHHHDTEEHANNRDNRIDLRRIQAGQDVRTTVMLRNIPNKMRRDELKGLLDEKVRGLYDFMYLRMDFDNSCNVGYAFINFVRSEDIVTFFKAFSGKPWQGQASNKIAEVSYATCQGREGLIAKFQNSGVMLQWPMYRPMLVYTKYDALGDEMISKEEPFPPPDNIVKVMRSMDSIQQVGLFPPNEGNRRGTRQRHQGPFDAGTPRALTYQGQSAHQGRDHGGCGHSPRRRSPRRFNGHAVQQYGTQAYTAPANHGYQQHQVVHHFGPRQFEHTNGAMQYHQQRVMDGHYNRFDNYHHGNHYPGNHHYGWH</sequence>
<dbReference type="eggNOG" id="KOG4660">
    <property type="taxonomic scope" value="Eukaryota"/>
</dbReference>
<dbReference type="InterPro" id="IPR007201">
    <property type="entry name" value="Mei2-like_Rrm_C"/>
</dbReference>
<organism evidence="5 6">
    <name type="scientific">Coniosporium apollinis (strain CBS 100218)</name>
    <name type="common">Rock-inhabiting black yeast</name>
    <dbReference type="NCBI Taxonomy" id="1168221"/>
    <lineage>
        <taxon>Eukaryota</taxon>
        <taxon>Fungi</taxon>
        <taxon>Dikarya</taxon>
        <taxon>Ascomycota</taxon>
        <taxon>Pezizomycotina</taxon>
        <taxon>Dothideomycetes</taxon>
        <taxon>Dothideomycetes incertae sedis</taxon>
        <taxon>Coniosporium</taxon>
    </lineage>
</organism>
<name>R7YW26_CONA1</name>
<dbReference type="GeneID" id="19902439"/>
<dbReference type="SUPFAM" id="SSF54928">
    <property type="entry name" value="RNA-binding domain, RBD"/>
    <property type="match status" value="1"/>
</dbReference>